<dbReference type="STRING" id="1423778.FC70_GL000166"/>
<dbReference type="Pfam" id="PF00005">
    <property type="entry name" value="ABC_tran"/>
    <property type="match status" value="1"/>
</dbReference>
<evidence type="ECO:0000256" key="8">
    <source>
        <dbReference type="ARBA" id="ARBA00023136"/>
    </source>
</evidence>
<evidence type="ECO:0000313" key="10">
    <source>
        <dbReference type="EMBL" id="KRL58093.1"/>
    </source>
</evidence>
<accession>A0A0R1RLS6</accession>
<dbReference type="GO" id="GO:0016887">
    <property type="term" value="F:ATP hydrolysis activity"/>
    <property type="evidence" value="ECO:0007669"/>
    <property type="project" value="InterPro"/>
</dbReference>
<dbReference type="PROSITE" id="PS50893">
    <property type="entry name" value="ABC_TRANSPORTER_2"/>
    <property type="match status" value="1"/>
</dbReference>
<dbReference type="OrthoDB" id="9785080at2"/>
<reference evidence="10 11" key="1">
    <citation type="journal article" date="2015" name="Genome Announc.">
        <title>Expanding the biotechnology potential of lactobacilli through comparative genomics of 213 strains and associated genera.</title>
        <authorList>
            <person name="Sun Z."/>
            <person name="Harris H.M."/>
            <person name="McCann A."/>
            <person name="Guo C."/>
            <person name="Argimon S."/>
            <person name="Zhang W."/>
            <person name="Yang X."/>
            <person name="Jeffery I.B."/>
            <person name="Cooney J.C."/>
            <person name="Kagawa T.F."/>
            <person name="Liu W."/>
            <person name="Song Y."/>
            <person name="Salvetti E."/>
            <person name="Wrobel A."/>
            <person name="Rasinkangas P."/>
            <person name="Parkhill J."/>
            <person name="Rea M.C."/>
            <person name="O'Sullivan O."/>
            <person name="Ritari J."/>
            <person name="Douillard F.P."/>
            <person name="Paul Ross R."/>
            <person name="Yang R."/>
            <person name="Briner A.E."/>
            <person name="Felis G.E."/>
            <person name="de Vos W.M."/>
            <person name="Barrangou R."/>
            <person name="Klaenhammer T.R."/>
            <person name="Caufield P.W."/>
            <person name="Cui Y."/>
            <person name="Zhang H."/>
            <person name="O'Toole P.W."/>
        </authorList>
    </citation>
    <scope>NUCLEOTIDE SEQUENCE [LARGE SCALE GENOMIC DNA]</scope>
    <source>
        <strain evidence="10 11">DSM 15707</strain>
    </source>
</reference>
<dbReference type="Gene3D" id="3.40.50.300">
    <property type="entry name" value="P-loop containing nucleotide triphosphate hydrolases"/>
    <property type="match status" value="1"/>
</dbReference>
<keyword evidence="11" id="KW-1185">Reference proteome</keyword>
<comment type="caution">
    <text evidence="10">The sequence shown here is derived from an EMBL/GenBank/DDBJ whole genome shotgun (WGS) entry which is preliminary data.</text>
</comment>
<evidence type="ECO:0000313" key="11">
    <source>
        <dbReference type="Proteomes" id="UP000051697"/>
    </source>
</evidence>
<dbReference type="InterPro" id="IPR027417">
    <property type="entry name" value="P-loop_NTPase"/>
</dbReference>
<evidence type="ECO:0000256" key="7">
    <source>
        <dbReference type="ARBA" id="ARBA00022967"/>
    </source>
</evidence>
<keyword evidence="2" id="KW-1003">Cell membrane</keyword>
<name>A0A0R1RLS6_9LACO</name>
<evidence type="ECO:0000256" key="2">
    <source>
        <dbReference type="ARBA" id="ARBA00022475"/>
    </source>
</evidence>
<dbReference type="InterPro" id="IPR003593">
    <property type="entry name" value="AAA+_ATPase"/>
</dbReference>
<evidence type="ECO:0000256" key="4">
    <source>
        <dbReference type="ARBA" id="ARBA00022592"/>
    </source>
</evidence>
<dbReference type="Proteomes" id="UP000051697">
    <property type="component" value="Unassembled WGS sequence"/>
</dbReference>
<evidence type="ECO:0000256" key="3">
    <source>
        <dbReference type="ARBA" id="ARBA00022519"/>
    </source>
</evidence>
<keyword evidence="8" id="KW-0472">Membrane</keyword>
<dbReference type="AlphaFoldDB" id="A0A0R1RLS6"/>
<proteinExistence type="predicted"/>
<dbReference type="KEGG" id="lol:LACOL_1647"/>
<dbReference type="SUPFAM" id="SSF52540">
    <property type="entry name" value="P-loop containing nucleoside triphosphate hydrolases"/>
    <property type="match status" value="1"/>
</dbReference>
<evidence type="ECO:0000256" key="6">
    <source>
        <dbReference type="ARBA" id="ARBA00022840"/>
    </source>
</evidence>
<evidence type="ECO:0000256" key="5">
    <source>
        <dbReference type="ARBA" id="ARBA00022741"/>
    </source>
</evidence>
<dbReference type="SMART" id="SM00382">
    <property type="entry name" value="AAA"/>
    <property type="match status" value="1"/>
</dbReference>
<keyword evidence="4" id="KW-0592">Phosphate transport</keyword>
<dbReference type="RefSeq" id="WP_057889125.1">
    <property type="nucleotide sequence ID" value="NZ_AZFE01000002.1"/>
</dbReference>
<keyword evidence="5" id="KW-0547">Nucleotide-binding</keyword>
<keyword evidence="3" id="KW-0997">Cell inner membrane</keyword>
<dbReference type="PATRIC" id="fig|1423778.4.peg.182"/>
<organism evidence="10 11">
    <name type="scientific">Paucilactobacillus oligofermentans DSM 15707 = LMG 22743</name>
    <dbReference type="NCBI Taxonomy" id="1423778"/>
    <lineage>
        <taxon>Bacteria</taxon>
        <taxon>Bacillati</taxon>
        <taxon>Bacillota</taxon>
        <taxon>Bacilli</taxon>
        <taxon>Lactobacillales</taxon>
        <taxon>Lactobacillaceae</taxon>
        <taxon>Paucilactobacillus</taxon>
    </lineage>
</organism>
<feature type="domain" description="ABC transporter" evidence="9">
    <location>
        <begin position="4"/>
        <end position="213"/>
    </location>
</feature>
<dbReference type="GO" id="GO:0005524">
    <property type="term" value="F:ATP binding"/>
    <property type="evidence" value="ECO:0007669"/>
    <property type="project" value="UniProtKB-KW"/>
</dbReference>
<dbReference type="InterPro" id="IPR017871">
    <property type="entry name" value="ABC_transporter-like_CS"/>
</dbReference>
<keyword evidence="7" id="KW-1278">Translocase</keyword>
<dbReference type="PROSITE" id="PS00211">
    <property type="entry name" value="ABC_TRANSPORTER_1"/>
    <property type="match status" value="1"/>
</dbReference>
<gene>
    <name evidence="10" type="ORF">FC70_GL000166</name>
</gene>
<keyword evidence="1" id="KW-0813">Transport</keyword>
<dbReference type="GO" id="GO:0006817">
    <property type="term" value="P:phosphate ion transport"/>
    <property type="evidence" value="ECO:0007669"/>
    <property type="project" value="UniProtKB-KW"/>
</dbReference>
<sequence>MAVIEFKQVSYQVGDKKILNQLDLEVADNDYLTIVGLSGGGKSTILTLMAQMISATSGEIDFQGQNVMELDPVKYRREVSYCVQRPALFGETVEDNLKFPAEVRGVEYNRDRALELMARVQLPASMMDQKVIEVSGGERQRIALLRNLMYLPKVLLLDEITTGLDAENKAIVWNLIRAVHQEEQIAIVSVTHDQQEIENAEKVIAVVDGRISR</sequence>
<dbReference type="PANTHER" id="PTHR43423:SF12">
    <property type="entry name" value="IRON EXPORT ATP-BINDING PROTEIN FETA-RELATED"/>
    <property type="match status" value="1"/>
</dbReference>
<protein>
    <submittedName>
        <fullName evidence="10">ABC transporter ATP-binding protein</fullName>
    </submittedName>
</protein>
<evidence type="ECO:0000256" key="1">
    <source>
        <dbReference type="ARBA" id="ARBA00022448"/>
    </source>
</evidence>
<evidence type="ECO:0000259" key="9">
    <source>
        <dbReference type="PROSITE" id="PS50893"/>
    </source>
</evidence>
<dbReference type="PANTHER" id="PTHR43423">
    <property type="entry name" value="ABC TRANSPORTER I FAMILY MEMBER 17"/>
    <property type="match status" value="1"/>
</dbReference>
<dbReference type="InterPro" id="IPR003439">
    <property type="entry name" value="ABC_transporter-like_ATP-bd"/>
</dbReference>
<dbReference type="EMBL" id="AZFE01000002">
    <property type="protein sequence ID" value="KRL58093.1"/>
    <property type="molecule type" value="Genomic_DNA"/>
</dbReference>
<keyword evidence="6 10" id="KW-0067">ATP-binding</keyword>